<keyword evidence="1" id="KW-1133">Transmembrane helix</keyword>
<dbReference type="STRING" id="137265.SAMN05421684_1913"/>
<sequence>MTLTSGQPRAPIMAAAREVAADATIAITAGMVVTPPVVEGARFSGDPLDALVDRVRESAGRAVDALQVAALLEADGVTDRVARAVYGFTDVFYLAEDVFRRAGGGVRRLRPVAPPLRDPARAAREIAHGALYLLPGALFPAVAAVISPRPLLVALLVAGVLGWVWAAGASWLAFQCLNVDDELTAGRVLAWSTAAGMVVAVLAGVGVTMAVGGGVTAAALVPGVMAYQMASTALVFYRLELWLALLTAPAAVLGVGYLLGEIQLVWALGTVTACVAAALVAGVWRALWAGKGRTVSAIGGPRGLFRGRIGPLAWVLLYSALAATFLLHAQVPYLLSNVDVVLVVLALIVTMGVVEWRSRRFTEEARRLLTRVRYPKEFQRRVWVLLVGNLVACWLTTAVFAAAICWGLWSLGRLSPDALAMAGAQVAMAGAYLTAFVLAGHLRYGWLCGCLTVAIAASLGTPHLIGASPDVPATVFYLGSAVLLQILLLVGLSPVLSQVSRYR</sequence>
<evidence type="ECO:0000313" key="2">
    <source>
        <dbReference type="EMBL" id="SDY85283.1"/>
    </source>
</evidence>
<reference evidence="3" key="1">
    <citation type="submission" date="2016-10" db="EMBL/GenBank/DDBJ databases">
        <authorList>
            <person name="Varghese N."/>
            <person name="Submissions S."/>
        </authorList>
    </citation>
    <scope>NUCLEOTIDE SEQUENCE [LARGE SCALE GENOMIC DNA]</scope>
    <source>
        <strain evidence="3">DSM 44718</strain>
    </source>
</reference>
<feature type="transmembrane region" description="Helical" evidence="1">
    <location>
        <begin position="265"/>
        <end position="288"/>
    </location>
</feature>
<feature type="transmembrane region" description="Helical" evidence="1">
    <location>
        <begin position="421"/>
        <end position="439"/>
    </location>
</feature>
<feature type="transmembrane region" description="Helical" evidence="1">
    <location>
        <begin position="126"/>
        <end position="146"/>
    </location>
</feature>
<gene>
    <name evidence="2" type="ORF">SAMN05421684_1913</name>
</gene>
<feature type="transmembrane region" description="Helical" evidence="1">
    <location>
        <begin position="153"/>
        <end position="174"/>
    </location>
</feature>
<feature type="transmembrane region" description="Helical" evidence="1">
    <location>
        <begin position="477"/>
        <end position="496"/>
    </location>
</feature>
<dbReference type="AlphaFoldDB" id="A0A1H3N968"/>
<name>A0A1H3N968_9ACTN</name>
<dbReference type="EMBL" id="FNQB01000001">
    <property type="protein sequence ID" value="SDY85283.1"/>
    <property type="molecule type" value="Genomic_DNA"/>
</dbReference>
<feature type="transmembrane region" description="Helical" evidence="1">
    <location>
        <begin position="239"/>
        <end position="259"/>
    </location>
</feature>
<feature type="transmembrane region" description="Helical" evidence="1">
    <location>
        <begin position="382"/>
        <end position="409"/>
    </location>
</feature>
<evidence type="ECO:0000313" key="3">
    <source>
        <dbReference type="Proteomes" id="UP000199632"/>
    </source>
</evidence>
<dbReference type="Proteomes" id="UP000199632">
    <property type="component" value="Unassembled WGS sequence"/>
</dbReference>
<evidence type="ECO:0000256" key="1">
    <source>
        <dbReference type="SAM" id="Phobius"/>
    </source>
</evidence>
<organism evidence="2 3">
    <name type="scientific">Asanoa ishikariensis</name>
    <dbReference type="NCBI Taxonomy" id="137265"/>
    <lineage>
        <taxon>Bacteria</taxon>
        <taxon>Bacillati</taxon>
        <taxon>Actinomycetota</taxon>
        <taxon>Actinomycetes</taxon>
        <taxon>Micromonosporales</taxon>
        <taxon>Micromonosporaceae</taxon>
        <taxon>Asanoa</taxon>
    </lineage>
</organism>
<keyword evidence="1" id="KW-0472">Membrane</keyword>
<feature type="transmembrane region" description="Helical" evidence="1">
    <location>
        <begin position="194"/>
        <end position="227"/>
    </location>
</feature>
<proteinExistence type="predicted"/>
<keyword evidence="1" id="KW-0812">Transmembrane</keyword>
<protein>
    <submittedName>
        <fullName evidence="2">Uncharacterized protein</fullName>
    </submittedName>
</protein>
<feature type="transmembrane region" description="Helical" evidence="1">
    <location>
        <begin position="446"/>
        <end position="465"/>
    </location>
</feature>
<dbReference type="RefSeq" id="WP_090789334.1">
    <property type="nucleotide sequence ID" value="NZ_BOND01000027.1"/>
</dbReference>
<keyword evidence="3" id="KW-1185">Reference proteome</keyword>
<feature type="transmembrane region" description="Helical" evidence="1">
    <location>
        <begin position="333"/>
        <end position="354"/>
    </location>
</feature>
<accession>A0A1H3N968</accession>
<feature type="transmembrane region" description="Helical" evidence="1">
    <location>
        <begin position="309"/>
        <end position="327"/>
    </location>
</feature>